<reference evidence="1" key="1">
    <citation type="journal article" date="2019" name="Sci. Rep.">
        <title>Draft genome of Tanacetum cinerariifolium, the natural source of mosquito coil.</title>
        <authorList>
            <person name="Yamashiro T."/>
            <person name="Shiraishi A."/>
            <person name="Satake H."/>
            <person name="Nakayama K."/>
        </authorList>
    </citation>
    <scope>NUCLEOTIDE SEQUENCE</scope>
</reference>
<name>A0A699XB68_TANCI</name>
<dbReference type="EMBL" id="BKCJ011820316">
    <property type="protein sequence ID" value="GFD55670.1"/>
    <property type="molecule type" value="Genomic_DNA"/>
</dbReference>
<feature type="non-terminal residue" evidence="1">
    <location>
        <position position="1"/>
    </location>
</feature>
<evidence type="ECO:0000313" key="1">
    <source>
        <dbReference type="EMBL" id="GFD55670.1"/>
    </source>
</evidence>
<organism evidence="1">
    <name type="scientific">Tanacetum cinerariifolium</name>
    <name type="common">Dalmatian daisy</name>
    <name type="synonym">Chrysanthemum cinerariifolium</name>
    <dbReference type="NCBI Taxonomy" id="118510"/>
    <lineage>
        <taxon>Eukaryota</taxon>
        <taxon>Viridiplantae</taxon>
        <taxon>Streptophyta</taxon>
        <taxon>Embryophyta</taxon>
        <taxon>Tracheophyta</taxon>
        <taxon>Spermatophyta</taxon>
        <taxon>Magnoliopsida</taxon>
        <taxon>eudicotyledons</taxon>
        <taxon>Gunneridae</taxon>
        <taxon>Pentapetalae</taxon>
        <taxon>asterids</taxon>
        <taxon>campanulids</taxon>
        <taxon>Asterales</taxon>
        <taxon>Asteraceae</taxon>
        <taxon>Asteroideae</taxon>
        <taxon>Anthemideae</taxon>
        <taxon>Anthemidinae</taxon>
        <taxon>Tanacetum</taxon>
    </lineage>
</organism>
<protein>
    <submittedName>
        <fullName evidence="1">Uncharacterized protein</fullName>
    </submittedName>
</protein>
<gene>
    <name evidence="1" type="ORF">Tci_927639</name>
</gene>
<accession>A0A699XB68</accession>
<proteinExistence type="predicted"/>
<comment type="caution">
    <text evidence="1">The sequence shown here is derived from an EMBL/GenBank/DDBJ whole genome shotgun (WGS) entry which is preliminary data.</text>
</comment>
<dbReference type="AlphaFoldDB" id="A0A699XB68"/>
<sequence>LWEVTEFGDSYEVHASVETTDTTSGGTGKKSGRTVPLTAEDMQKRKNDVKARTTLLLSLPDEQQLQFNKYKTTQELWAAILKTFSGNEATKKT</sequence>
<feature type="non-terminal residue" evidence="1">
    <location>
        <position position="93"/>
    </location>
</feature>